<evidence type="ECO:0000313" key="7">
    <source>
        <dbReference type="EMBL" id="ADR33017.1"/>
    </source>
</evidence>
<protein>
    <recommendedName>
        <fullName evidence="9">AI-2E family transporter</fullName>
    </recommendedName>
</protein>
<dbReference type="PANTHER" id="PTHR21716">
    <property type="entry name" value="TRANSMEMBRANE PROTEIN"/>
    <property type="match status" value="1"/>
</dbReference>
<feature type="transmembrane region" description="Helical" evidence="6">
    <location>
        <begin position="162"/>
        <end position="184"/>
    </location>
</feature>
<dbReference type="InterPro" id="IPR002549">
    <property type="entry name" value="AI-2E-like"/>
</dbReference>
<dbReference type="EMBL" id="CP002355">
    <property type="protein sequence ID" value="ADR33017.1"/>
    <property type="molecule type" value="Genomic_DNA"/>
</dbReference>
<evidence type="ECO:0000256" key="5">
    <source>
        <dbReference type="ARBA" id="ARBA00023136"/>
    </source>
</evidence>
<dbReference type="RefSeq" id="WP_013459214.1">
    <property type="nucleotide sequence ID" value="NC_014762.1"/>
</dbReference>
<dbReference type="GO" id="GO:0016020">
    <property type="term" value="C:membrane"/>
    <property type="evidence" value="ECO:0007669"/>
    <property type="project" value="UniProtKB-SubCell"/>
</dbReference>
<dbReference type="HOGENOM" id="CLU_041771_4_0_7"/>
<dbReference type="STRING" id="709032.Sulku_0350"/>
<feature type="transmembrane region" description="Helical" evidence="6">
    <location>
        <begin position="313"/>
        <end position="341"/>
    </location>
</feature>
<dbReference type="AlphaFoldDB" id="E4TZ18"/>
<feature type="transmembrane region" description="Helical" evidence="6">
    <location>
        <begin position="267"/>
        <end position="293"/>
    </location>
</feature>
<evidence type="ECO:0000313" key="8">
    <source>
        <dbReference type="Proteomes" id="UP000008721"/>
    </source>
</evidence>
<feature type="transmembrane region" description="Helical" evidence="6">
    <location>
        <begin position="59"/>
        <end position="85"/>
    </location>
</feature>
<evidence type="ECO:0000256" key="6">
    <source>
        <dbReference type="SAM" id="Phobius"/>
    </source>
</evidence>
<evidence type="ECO:0000256" key="4">
    <source>
        <dbReference type="ARBA" id="ARBA00022989"/>
    </source>
</evidence>
<feature type="transmembrane region" description="Helical" evidence="6">
    <location>
        <begin position="233"/>
        <end position="255"/>
    </location>
</feature>
<gene>
    <name evidence="7" type="ordered locus">Sulku_0350</name>
</gene>
<organism evidence="7 8">
    <name type="scientific">Sulfuricurvum kujiense (strain ATCC BAA-921 / DSM 16994 / JCM 11577 / YK-1)</name>
    <dbReference type="NCBI Taxonomy" id="709032"/>
    <lineage>
        <taxon>Bacteria</taxon>
        <taxon>Pseudomonadati</taxon>
        <taxon>Campylobacterota</taxon>
        <taxon>Epsilonproteobacteria</taxon>
        <taxon>Campylobacterales</taxon>
        <taxon>Sulfurimonadaceae</taxon>
        <taxon>Sulfuricurvum</taxon>
    </lineage>
</organism>
<dbReference type="KEGG" id="sku:Sulku_0350"/>
<evidence type="ECO:0000256" key="2">
    <source>
        <dbReference type="ARBA" id="ARBA00009773"/>
    </source>
</evidence>
<dbReference type="Proteomes" id="UP000008721">
    <property type="component" value="Chromosome"/>
</dbReference>
<comment type="similarity">
    <text evidence="2">Belongs to the autoinducer-2 exporter (AI-2E) (TC 2.A.86) family.</text>
</comment>
<comment type="subcellular location">
    <subcellularLocation>
        <location evidence="1">Membrane</location>
        <topology evidence="1">Multi-pass membrane protein</topology>
    </subcellularLocation>
</comment>
<feature type="transmembrane region" description="Helical" evidence="6">
    <location>
        <begin position="204"/>
        <end position="227"/>
    </location>
</feature>
<keyword evidence="8" id="KW-1185">Reference proteome</keyword>
<sequence>MQQNNFLRWMSFGIFVLILWLFSPFLKSFFVALLLAMAVSPLYRSIKSRIDRYPALVSVASLVSASIVSIGLSLIIFLPIAIFLYQILDNPAKTLDMIRMIGNKIDSPYLNLPTFLQWLSDPLYNLLTQIRNHKDEIIAFLAGWFGSGIKTFASMLGEMAMIVIFFFFLTWYGRRLLLFLLPIIPLPRSIKRDFLDEMTIMSAVVFYTLVGVMIAQGLAFGIFIAFFEGYNPLLLGFLTGISAIIPVVGTALVWIPVAVHEYMSGNIVNAFIISLYSWAMMAFFIDNIVKLVILNFVNRSLSIGKRRINEFVIFFAIVGGLATFGFWGFILGPAIVAFAMTTLRTLRKTNRVLLP</sequence>
<reference evidence="7 8" key="1">
    <citation type="journal article" date="2012" name="Stand. Genomic Sci.">
        <title>Complete genome sequence of the sulfur compounds oxidizing chemolithoautotroph Sulfuricurvum kujiense type strain (YK-1(T)).</title>
        <authorList>
            <person name="Han C."/>
            <person name="Kotsyurbenko O."/>
            <person name="Chertkov O."/>
            <person name="Held B."/>
            <person name="Lapidus A."/>
            <person name="Nolan M."/>
            <person name="Lucas S."/>
            <person name="Hammon N."/>
            <person name="Deshpande S."/>
            <person name="Cheng J.F."/>
            <person name="Tapia R."/>
            <person name="Goodwin L.A."/>
            <person name="Pitluck S."/>
            <person name="Liolios K."/>
            <person name="Pagani I."/>
            <person name="Ivanova N."/>
            <person name="Mavromatis K."/>
            <person name="Mikhailova N."/>
            <person name="Pati A."/>
            <person name="Chen A."/>
            <person name="Palaniappan K."/>
            <person name="Land M."/>
            <person name="Hauser L."/>
            <person name="Chang Y.J."/>
            <person name="Jeffries C.D."/>
            <person name="Brambilla E.M."/>
            <person name="Rohde M."/>
            <person name="Spring S."/>
            <person name="Sikorski J."/>
            <person name="Goker M."/>
            <person name="Woyke T."/>
            <person name="Bristow J."/>
            <person name="Eisen J.A."/>
            <person name="Markowitz V."/>
            <person name="Hugenholtz P."/>
            <person name="Kyrpides N.C."/>
            <person name="Klenk H.P."/>
            <person name="Detter J.C."/>
        </authorList>
    </citation>
    <scope>NUCLEOTIDE SEQUENCE [LARGE SCALE GENOMIC DNA]</scope>
    <source>
        <strain evidence="8">ATCC BAA-921 / DSM 16994 / JCM 11577 / YK-1</strain>
    </source>
</reference>
<accession>E4TZ18</accession>
<evidence type="ECO:0000256" key="3">
    <source>
        <dbReference type="ARBA" id="ARBA00022692"/>
    </source>
</evidence>
<dbReference type="OrthoDB" id="5348369at2"/>
<keyword evidence="3 6" id="KW-0812">Transmembrane</keyword>
<dbReference type="Pfam" id="PF01594">
    <property type="entry name" value="AI-2E_transport"/>
    <property type="match status" value="1"/>
</dbReference>
<evidence type="ECO:0008006" key="9">
    <source>
        <dbReference type="Google" id="ProtNLM"/>
    </source>
</evidence>
<keyword evidence="4 6" id="KW-1133">Transmembrane helix</keyword>
<evidence type="ECO:0000256" key="1">
    <source>
        <dbReference type="ARBA" id="ARBA00004141"/>
    </source>
</evidence>
<name>E4TZ18_SULKY</name>
<feature type="transmembrane region" description="Helical" evidence="6">
    <location>
        <begin position="12"/>
        <end position="39"/>
    </location>
</feature>
<dbReference type="PANTHER" id="PTHR21716:SF4">
    <property type="entry name" value="TRANSMEMBRANE PROTEIN 245"/>
    <property type="match status" value="1"/>
</dbReference>
<keyword evidence="5 6" id="KW-0472">Membrane</keyword>
<dbReference type="eggNOG" id="COG0628">
    <property type="taxonomic scope" value="Bacteria"/>
</dbReference>
<proteinExistence type="inferred from homology"/>